<evidence type="ECO:0000256" key="3">
    <source>
        <dbReference type="ARBA" id="ARBA00022806"/>
    </source>
</evidence>
<feature type="domain" description="Helicase C-terminal" evidence="8">
    <location>
        <begin position="227"/>
        <end position="382"/>
    </location>
</feature>
<evidence type="ECO:0000313" key="10">
    <source>
        <dbReference type="Proteomes" id="UP000011083"/>
    </source>
</evidence>
<dbReference type="GO" id="GO:0003723">
    <property type="term" value="F:RNA binding"/>
    <property type="evidence" value="ECO:0007669"/>
    <property type="project" value="UniProtKB-UniRule"/>
</dbReference>
<dbReference type="STRING" id="1257118.L8GTC0"/>
<dbReference type="SMART" id="SM00487">
    <property type="entry name" value="DEXDc"/>
    <property type="match status" value="1"/>
</dbReference>
<dbReference type="GO" id="GO:0016787">
    <property type="term" value="F:hydrolase activity"/>
    <property type="evidence" value="ECO:0007669"/>
    <property type="project" value="UniProtKB-KW"/>
</dbReference>
<dbReference type="GO" id="GO:0005524">
    <property type="term" value="F:ATP binding"/>
    <property type="evidence" value="ECO:0007669"/>
    <property type="project" value="UniProtKB-UniRule"/>
</dbReference>
<comment type="similarity">
    <text evidence="6">Belongs to the DEAD box helicase family.</text>
</comment>
<protein>
    <recommendedName>
        <fullName evidence="6">ATP-dependent RNA helicase</fullName>
        <ecNumber evidence="6">3.6.4.13</ecNumber>
    </recommendedName>
</protein>
<dbReference type="OMA" id="ILDEHCA"/>
<dbReference type="InterPro" id="IPR027417">
    <property type="entry name" value="P-loop_NTPase"/>
</dbReference>
<evidence type="ECO:0000256" key="5">
    <source>
        <dbReference type="ARBA" id="ARBA00022884"/>
    </source>
</evidence>
<dbReference type="SUPFAM" id="SSF52540">
    <property type="entry name" value="P-loop containing nucleoside triphosphate hydrolases"/>
    <property type="match status" value="1"/>
</dbReference>
<keyword evidence="5 6" id="KW-0694">RNA-binding</keyword>
<dbReference type="CDD" id="cd00268">
    <property type="entry name" value="DEADc"/>
    <property type="match status" value="1"/>
</dbReference>
<comment type="catalytic activity">
    <reaction evidence="6">
        <text>ATP + H2O = ADP + phosphate + H(+)</text>
        <dbReference type="Rhea" id="RHEA:13065"/>
        <dbReference type="ChEBI" id="CHEBI:15377"/>
        <dbReference type="ChEBI" id="CHEBI:15378"/>
        <dbReference type="ChEBI" id="CHEBI:30616"/>
        <dbReference type="ChEBI" id="CHEBI:43474"/>
        <dbReference type="ChEBI" id="CHEBI:456216"/>
        <dbReference type="EC" id="3.6.4.13"/>
    </reaction>
</comment>
<keyword evidence="4 6" id="KW-0067">ATP-binding</keyword>
<evidence type="ECO:0000259" key="7">
    <source>
        <dbReference type="PROSITE" id="PS51192"/>
    </source>
</evidence>
<dbReference type="InterPro" id="IPR014001">
    <property type="entry name" value="Helicase_ATP-bd"/>
</dbReference>
<dbReference type="InterPro" id="IPR011545">
    <property type="entry name" value="DEAD/DEAH_box_helicase_dom"/>
</dbReference>
<dbReference type="PANTHER" id="PTHR24031">
    <property type="entry name" value="RNA HELICASE"/>
    <property type="match status" value="1"/>
</dbReference>
<comment type="function">
    <text evidence="6">RNA helicase.</text>
</comment>
<keyword evidence="3 6" id="KW-0347">Helicase</keyword>
<comment type="domain">
    <text evidence="6">The Q motif is unique to and characteristic of the DEAD box family of RNA helicases and controls ATP binding and hydrolysis.</text>
</comment>
<dbReference type="VEuPathDB" id="AmoebaDB:ACA1_275500"/>
<dbReference type="EMBL" id="KB008032">
    <property type="protein sequence ID" value="ELR15376.1"/>
    <property type="molecule type" value="Genomic_DNA"/>
</dbReference>
<dbReference type="OrthoDB" id="193716at2759"/>
<keyword evidence="10" id="KW-1185">Reference proteome</keyword>
<evidence type="ECO:0000256" key="2">
    <source>
        <dbReference type="ARBA" id="ARBA00022801"/>
    </source>
</evidence>
<proteinExistence type="inferred from homology"/>
<evidence type="ECO:0000313" key="9">
    <source>
        <dbReference type="EMBL" id="ELR15376.1"/>
    </source>
</evidence>
<evidence type="ECO:0000256" key="6">
    <source>
        <dbReference type="RuleBase" id="RU365068"/>
    </source>
</evidence>
<dbReference type="AlphaFoldDB" id="L8GTC0"/>
<dbReference type="GeneID" id="14916026"/>
<accession>L8GTC0</accession>
<evidence type="ECO:0000256" key="1">
    <source>
        <dbReference type="ARBA" id="ARBA00022741"/>
    </source>
</evidence>
<dbReference type="CDD" id="cd18787">
    <property type="entry name" value="SF2_C_DEAD"/>
    <property type="match status" value="1"/>
</dbReference>
<dbReference type="KEGG" id="acan:ACA1_275500"/>
<dbReference type="RefSeq" id="XP_004337389.1">
    <property type="nucleotide sequence ID" value="XM_004337341.1"/>
</dbReference>
<evidence type="ECO:0000259" key="8">
    <source>
        <dbReference type="PROSITE" id="PS51194"/>
    </source>
</evidence>
<dbReference type="InterPro" id="IPR044742">
    <property type="entry name" value="DEAD/DEAH_RhlB"/>
</dbReference>
<dbReference type="Pfam" id="PF00270">
    <property type="entry name" value="DEAD"/>
    <property type="match status" value="1"/>
</dbReference>
<reference evidence="9 10" key="1">
    <citation type="journal article" date="2013" name="Genome Biol.">
        <title>Genome of Acanthamoeba castellanii highlights extensive lateral gene transfer and early evolution of tyrosine kinase signaling.</title>
        <authorList>
            <person name="Clarke M."/>
            <person name="Lohan A.J."/>
            <person name="Liu B."/>
            <person name="Lagkouvardos I."/>
            <person name="Roy S."/>
            <person name="Zafar N."/>
            <person name="Bertelli C."/>
            <person name="Schilde C."/>
            <person name="Kianianmomeni A."/>
            <person name="Burglin T.R."/>
            <person name="Frech C."/>
            <person name="Turcotte B."/>
            <person name="Kopec K.O."/>
            <person name="Synnott J.M."/>
            <person name="Choo C."/>
            <person name="Paponov I."/>
            <person name="Finkler A."/>
            <person name="Soon Heng Tan C."/>
            <person name="Hutchins A.P."/>
            <person name="Weinmeier T."/>
            <person name="Rattei T."/>
            <person name="Chu J.S."/>
            <person name="Gimenez G."/>
            <person name="Irimia M."/>
            <person name="Rigden D.J."/>
            <person name="Fitzpatrick D.A."/>
            <person name="Lorenzo-Morales J."/>
            <person name="Bateman A."/>
            <person name="Chiu C.H."/>
            <person name="Tang P."/>
            <person name="Hegemann P."/>
            <person name="Fromm H."/>
            <person name="Raoult D."/>
            <person name="Greub G."/>
            <person name="Miranda-Saavedra D."/>
            <person name="Chen N."/>
            <person name="Nash P."/>
            <person name="Ginger M.L."/>
            <person name="Horn M."/>
            <person name="Schaap P."/>
            <person name="Caler L."/>
            <person name="Loftus B."/>
        </authorList>
    </citation>
    <scope>NUCLEOTIDE SEQUENCE [LARGE SCALE GENOMIC DNA]</scope>
    <source>
        <strain evidence="9 10">Neff</strain>
    </source>
</reference>
<name>L8GTC0_ACACF</name>
<dbReference type="PROSITE" id="PS51192">
    <property type="entry name" value="HELICASE_ATP_BIND_1"/>
    <property type="match status" value="1"/>
</dbReference>
<keyword evidence="2 6" id="KW-0378">Hydrolase</keyword>
<dbReference type="Pfam" id="PF00271">
    <property type="entry name" value="Helicase_C"/>
    <property type="match status" value="1"/>
</dbReference>
<gene>
    <name evidence="9" type="ORF">ACA1_275500</name>
</gene>
<evidence type="ECO:0000256" key="4">
    <source>
        <dbReference type="ARBA" id="ARBA00022840"/>
    </source>
</evidence>
<dbReference type="EC" id="3.6.4.13" evidence="6"/>
<dbReference type="GO" id="GO:0003724">
    <property type="term" value="F:RNA helicase activity"/>
    <property type="evidence" value="ECO:0007669"/>
    <property type="project" value="UniProtKB-EC"/>
</dbReference>
<dbReference type="Gene3D" id="3.40.50.300">
    <property type="entry name" value="P-loop containing nucleotide triphosphate hydrolases"/>
    <property type="match status" value="2"/>
</dbReference>
<dbReference type="InterPro" id="IPR001650">
    <property type="entry name" value="Helicase_C-like"/>
</dbReference>
<sequence length="463" mass="51338">MTRVQRASLPVLLQGKDGLVAGKTGTGKTLAFLVPAVELLRRAGVDPAQRAISVLIISPTRELGSIHAAAMQTVKEAWMLAGGPRGDIKVGCVMGGRDFLAERQEMQDAPAIHILVCTVGRLLDHLKKDDALRTRLADLRMLILDEADTLMQTTFEQEMGEILTFLPPADRRQTLLFSATIPSTIPVEGLIREDYTLVDAVDKSDAITNVNATQQYLVVPLADTVRAIYSLLLHHTTTNARYKILVFFATARLTQFMSMLFTQVFHIPTLEIHSRRAQDKRTATSDDFRKQDNVILFSSDVSARGMDYEDVTFVLQVGRASNREQYIHRLGRTARAGKEGYGLLLLAPHDESFLAALHDLPILPTTAPAAHGDTPLPETMVEEWKRGVHRRGELKSRAVQAYQSWLGFYNSHKKQLDWDKERLVAEAALFAVECLKFAAPPAILHSIAKKMGLGDVSSLPTKK</sequence>
<organism evidence="9 10">
    <name type="scientific">Acanthamoeba castellanii (strain ATCC 30010 / Neff)</name>
    <dbReference type="NCBI Taxonomy" id="1257118"/>
    <lineage>
        <taxon>Eukaryota</taxon>
        <taxon>Amoebozoa</taxon>
        <taxon>Discosea</taxon>
        <taxon>Longamoebia</taxon>
        <taxon>Centramoebida</taxon>
        <taxon>Acanthamoebidae</taxon>
        <taxon>Acanthamoeba</taxon>
    </lineage>
</organism>
<feature type="domain" description="Helicase ATP-binding" evidence="7">
    <location>
        <begin position="9"/>
        <end position="199"/>
    </location>
</feature>
<dbReference type="PROSITE" id="PS51194">
    <property type="entry name" value="HELICASE_CTER"/>
    <property type="match status" value="1"/>
</dbReference>
<keyword evidence="1 6" id="KW-0547">Nucleotide-binding</keyword>
<dbReference type="SMART" id="SM00490">
    <property type="entry name" value="HELICc"/>
    <property type="match status" value="1"/>
</dbReference>
<dbReference type="Proteomes" id="UP000011083">
    <property type="component" value="Unassembled WGS sequence"/>
</dbReference>